<feature type="chain" id="PRO_5040376617" evidence="1">
    <location>
        <begin position="22"/>
        <end position="585"/>
    </location>
</feature>
<evidence type="ECO:0000256" key="1">
    <source>
        <dbReference type="SAM" id="SignalP"/>
    </source>
</evidence>
<accession>A0A9P6VRY5</accession>
<dbReference type="EMBL" id="VNKQ01000001">
    <property type="protein sequence ID" value="KAG0653117.1"/>
    <property type="molecule type" value="Genomic_DNA"/>
</dbReference>
<dbReference type="PROSITE" id="PS51257">
    <property type="entry name" value="PROKAR_LIPOPROTEIN"/>
    <property type="match status" value="1"/>
</dbReference>
<reference evidence="3" key="1">
    <citation type="submission" date="2019-07" db="EMBL/GenBank/DDBJ databases">
        <title>Hyphodiscus hymeniophilus genome sequencing and assembly.</title>
        <authorList>
            <person name="Kramer G."/>
            <person name="Nodwell J."/>
        </authorList>
    </citation>
    <scope>NUCLEOTIDE SEQUENCE</scope>
    <source>
        <strain evidence="3">ATCC 34498</strain>
    </source>
</reference>
<feature type="signal peptide" evidence="1">
    <location>
        <begin position="1"/>
        <end position="21"/>
    </location>
</feature>
<keyword evidence="4" id="KW-1185">Reference proteome</keyword>
<feature type="domain" description="Carboxylesterase type B" evidence="2">
    <location>
        <begin position="43"/>
        <end position="528"/>
    </location>
</feature>
<dbReference type="Gene3D" id="3.40.50.1820">
    <property type="entry name" value="alpha/beta hydrolase"/>
    <property type="match status" value="1"/>
</dbReference>
<evidence type="ECO:0000313" key="3">
    <source>
        <dbReference type="EMBL" id="KAG0653117.1"/>
    </source>
</evidence>
<protein>
    <submittedName>
        <fullName evidence="3">Secreted lipase</fullName>
    </submittedName>
</protein>
<proteinExistence type="predicted"/>
<dbReference type="InterPro" id="IPR029058">
    <property type="entry name" value="AB_hydrolase_fold"/>
</dbReference>
<sequence length="585" mass="63141">MRTTTRSLLVGAVAAACVTEAALLPRSTGPIVELGYATYQGSFDDTFGLNVWKSIRYAQPPIGNLRWQAPQKPLAINSNEITPAINQPPLCPQTGAFGTPAVYGFNSGLGNEDCLYLNVYAAPDAANLPVFLWIHGGGYSDFGAEYDPSVLMNTNGNGFIHVEIQYRLGAFGYLSSPDIKKQGQLNAGLLDQRFALQWVQEHISKFGGDPTRVTMGGESSGAGSIIAASPYLPAIYNYNDPVPTGNYDDFAQHAGCGKGSSTLSHYPSTFDCLVAADTVLLQNASGIVSTTRGFFGSFGFLPVLDGDLIQTRPSEQLLLGQVSGHRLLVGNNANEGVPLSDPTIRTRAEFDAYVSTAFPNFNQVDKALLDAIYLVAESQPGDDGVRFDTLGNTGPTALTESGLATGIQQTVFDIFAESTFDCPGYWMAEAFSLGSRQAWKYQYSVEPNYHGADLSAYWAVNATIPNADFRHAFQKIWGNFIIHNNPSISLTDASANFANATVPTAGPGAKTILWPNYSILQPQQLDLNTTGGIVELVTVTDDLSYNERTGSGIVNKFRLIDAFTWERGRGARCDFWRAVSPNVPY</sequence>
<evidence type="ECO:0000259" key="2">
    <source>
        <dbReference type="Pfam" id="PF00135"/>
    </source>
</evidence>
<dbReference type="PANTHER" id="PTHR11559">
    <property type="entry name" value="CARBOXYLESTERASE"/>
    <property type="match status" value="1"/>
</dbReference>
<dbReference type="Proteomes" id="UP000785200">
    <property type="component" value="Unassembled WGS sequence"/>
</dbReference>
<dbReference type="OrthoDB" id="408631at2759"/>
<dbReference type="Pfam" id="PF00135">
    <property type="entry name" value="COesterase"/>
    <property type="match status" value="1"/>
</dbReference>
<dbReference type="AlphaFoldDB" id="A0A9P6VRY5"/>
<dbReference type="InterPro" id="IPR050309">
    <property type="entry name" value="Type-B_Carboxylest/Lipase"/>
</dbReference>
<dbReference type="InterPro" id="IPR002018">
    <property type="entry name" value="CarbesteraseB"/>
</dbReference>
<evidence type="ECO:0000313" key="4">
    <source>
        <dbReference type="Proteomes" id="UP000785200"/>
    </source>
</evidence>
<dbReference type="SUPFAM" id="SSF53474">
    <property type="entry name" value="alpha/beta-Hydrolases"/>
    <property type="match status" value="1"/>
</dbReference>
<gene>
    <name evidence="3" type="ORF">D0Z07_9388</name>
</gene>
<keyword evidence="1" id="KW-0732">Signal</keyword>
<comment type="caution">
    <text evidence="3">The sequence shown here is derived from an EMBL/GenBank/DDBJ whole genome shotgun (WGS) entry which is preliminary data.</text>
</comment>
<name>A0A9P6VRY5_9HELO</name>
<organism evidence="3 4">
    <name type="scientific">Hyphodiscus hymeniophilus</name>
    <dbReference type="NCBI Taxonomy" id="353542"/>
    <lineage>
        <taxon>Eukaryota</taxon>
        <taxon>Fungi</taxon>
        <taxon>Dikarya</taxon>
        <taxon>Ascomycota</taxon>
        <taxon>Pezizomycotina</taxon>
        <taxon>Leotiomycetes</taxon>
        <taxon>Helotiales</taxon>
        <taxon>Hyphodiscaceae</taxon>
        <taxon>Hyphodiscus</taxon>
    </lineage>
</organism>